<reference evidence="1 2" key="1">
    <citation type="submission" date="2016-12" db="EMBL/GenBank/DDBJ databases">
        <title>The genome of dimorphic prosthecate Glycocaulis alkaliphilus 6b-8t, isolated from crude oil dictates its adaptability in petroleum environments.</title>
        <authorList>
            <person name="Wu X.-L."/>
            <person name="Geng S."/>
        </authorList>
    </citation>
    <scope>NUCLEOTIDE SEQUENCE [LARGE SCALE GENOMIC DNA]</scope>
    <source>
        <strain evidence="1 2">6B-8</strain>
    </source>
</reference>
<organism evidence="1 2">
    <name type="scientific">Glycocaulis alkaliphilus</name>
    <dbReference type="NCBI Taxonomy" id="1434191"/>
    <lineage>
        <taxon>Bacteria</taxon>
        <taxon>Pseudomonadati</taxon>
        <taxon>Pseudomonadota</taxon>
        <taxon>Alphaproteobacteria</taxon>
        <taxon>Maricaulales</taxon>
        <taxon>Maricaulaceae</taxon>
        <taxon>Glycocaulis</taxon>
    </lineage>
</organism>
<evidence type="ECO:0000313" key="1">
    <source>
        <dbReference type="EMBL" id="AZU04145.1"/>
    </source>
</evidence>
<proteinExistence type="predicted"/>
<dbReference type="KEGG" id="gak:X907_1613"/>
<dbReference type="Proteomes" id="UP000286954">
    <property type="component" value="Chromosome"/>
</dbReference>
<dbReference type="AlphaFoldDB" id="A0A3T0E9M3"/>
<accession>A0A3T0E9M3</accession>
<dbReference type="EMBL" id="CP018911">
    <property type="protein sequence ID" value="AZU04145.1"/>
    <property type="molecule type" value="Genomic_DNA"/>
</dbReference>
<evidence type="ECO:0000313" key="2">
    <source>
        <dbReference type="Proteomes" id="UP000286954"/>
    </source>
</evidence>
<name>A0A3T0E9M3_9PROT</name>
<sequence length="87" mass="9455">MCFSTRGVNRVYGSARLSGGEQLRAASARAVANRLIHSDLVCRRAPQISRTRSRQRFTGILRATSYAHQAFGRPAIAAQAGYDGFAV</sequence>
<keyword evidence="2" id="KW-1185">Reference proteome</keyword>
<protein>
    <submittedName>
        <fullName evidence="1">Uncharacterized protein</fullName>
    </submittedName>
</protein>
<gene>
    <name evidence="1" type="ORF">X907_1613</name>
</gene>